<evidence type="ECO:0000256" key="5">
    <source>
        <dbReference type="ARBA" id="ARBA00022927"/>
    </source>
</evidence>
<feature type="coiled-coil region" evidence="7">
    <location>
        <begin position="92"/>
        <end position="171"/>
    </location>
</feature>
<dbReference type="OrthoDB" id="4035847at2759"/>
<dbReference type="PIRSF" id="PIRSF038214">
    <property type="entry name" value="ESCRT1_Vps37_fungi"/>
    <property type="match status" value="1"/>
</dbReference>
<dbReference type="Gene3D" id="1.10.287.660">
    <property type="entry name" value="Helix hairpin bin"/>
    <property type="match status" value="1"/>
</dbReference>
<dbReference type="GO" id="GO:0032509">
    <property type="term" value="P:endosome transport via multivesicular body sorting pathway"/>
    <property type="evidence" value="ECO:0007669"/>
    <property type="project" value="InterPro"/>
</dbReference>
<dbReference type="InterPro" id="IPR009851">
    <property type="entry name" value="Mod_r"/>
</dbReference>
<organism evidence="9">
    <name type="scientific">Saccharomyces cerevisiae (strain CEN.PK113-7D)</name>
    <name type="common">Baker's yeast</name>
    <dbReference type="NCBI Taxonomy" id="889517"/>
    <lineage>
        <taxon>Eukaryota</taxon>
        <taxon>Fungi</taxon>
        <taxon>Dikarya</taxon>
        <taxon>Ascomycota</taxon>
        <taxon>Saccharomycotina</taxon>
        <taxon>Saccharomycetes</taxon>
        <taxon>Saccharomycetales</taxon>
        <taxon>Saccharomycetaceae</taxon>
        <taxon>Saccharomyces</taxon>
    </lineage>
</organism>
<evidence type="ECO:0000256" key="2">
    <source>
        <dbReference type="ARBA" id="ARBA00007617"/>
    </source>
</evidence>
<dbReference type="Pfam" id="PF07200">
    <property type="entry name" value="Mod_r"/>
    <property type="match status" value="1"/>
</dbReference>
<name>N1P168_YEASC</name>
<evidence type="ECO:0000313" key="9">
    <source>
        <dbReference type="EMBL" id="EIW08737.1"/>
    </source>
</evidence>
<keyword evidence="4" id="KW-0967">Endosome</keyword>
<sequence>MKVKATKLRIKQRRKNKGLNISRLDIIRAEMDVVPSPGLPEKVNEKSKNIPLPEGINLLSSKEIIDLIQTHRHQLELYVTKFNPLTDFAGKIHAFRDQFKQLEENFEDLHEQKDKVQALLENCRILESKYVASWQDYHSEFSKKYGDIALKKKLEQNTKKLDEESSQLETTTRSIDSADDLDQFIKNYLDIRTQYHLRREKLATWDKQGNLKY</sequence>
<feature type="domain" description="VPS37 C-terminal" evidence="8">
    <location>
        <begin position="128"/>
        <end position="213"/>
    </location>
</feature>
<dbReference type="SMR" id="N1P168"/>
<keyword evidence="3 6" id="KW-0813">Transport</keyword>
<protein>
    <submittedName>
        <fullName evidence="9">Srn2p</fullName>
    </submittedName>
</protein>
<dbReference type="InterPro" id="IPR037202">
    <property type="entry name" value="ESCRT_assembly_dom"/>
</dbReference>
<dbReference type="InterPro" id="IPR029012">
    <property type="entry name" value="Helix_hairpin_bin_sf"/>
</dbReference>
<comment type="subcellular location">
    <subcellularLocation>
        <location evidence="1">Endosome</location>
    </subcellularLocation>
</comment>
<evidence type="ECO:0000259" key="8">
    <source>
        <dbReference type="PROSITE" id="PS51314"/>
    </source>
</evidence>
<dbReference type="SUPFAM" id="SSF140111">
    <property type="entry name" value="Endosomal sorting complex assembly domain"/>
    <property type="match status" value="1"/>
</dbReference>
<evidence type="ECO:0000256" key="4">
    <source>
        <dbReference type="ARBA" id="ARBA00022753"/>
    </source>
</evidence>
<evidence type="ECO:0000256" key="6">
    <source>
        <dbReference type="PROSITE-ProRule" id="PRU00646"/>
    </source>
</evidence>
<dbReference type="InterPro" id="IPR017435">
    <property type="entry name" value="ESCRT-1_cplx_Vps37_fungi"/>
</dbReference>
<evidence type="ECO:0000256" key="7">
    <source>
        <dbReference type="SAM" id="Coils"/>
    </source>
</evidence>
<keyword evidence="5 6" id="KW-0653">Protein transport</keyword>
<proteinExistence type="inferred from homology"/>
<dbReference type="GO" id="GO:0043162">
    <property type="term" value="P:ubiquitin-dependent protein catabolic process via the multivesicular body sorting pathway"/>
    <property type="evidence" value="ECO:0007669"/>
    <property type="project" value="UniProtKB-ARBA"/>
</dbReference>
<dbReference type="Proteomes" id="UP000013192">
    <property type="component" value="Chromosome XII"/>
</dbReference>
<dbReference type="HOGENOM" id="CLU_109465_0_0_1"/>
<comment type="similarity">
    <text evidence="2">Belongs to the VPS37 family.</text>
</comment>
<dbReference type="AlphaFoldDB" id="N1P168"/>
<accession>N1P168</accession>
<dbReference type="EMBL" id="CM001533">
    <property type="protein sequence ID" value="EIW08737.1"/>
    <property type="molecule type" value="Genomic_DNA"/>
</dbReference>
<reference evidence="9" key="1">
    <citation type="submission" date="2012-03" db="EMBL/GenBank/DDBJ databases">
        <title>De novo sequencing, assembly and analysis of the genome of the laboratory strain Saccharomyces cerevisiae CEN.PK113-7D, a model for modern industrial biotechnology.</title>
        <authorList>
            <person name="Nijkamp J.F."/>
            <person name="van den Broek M.A."/>
            <person name="Datema E."/>
            <person name="de Kok S."/>
            <person name="Bosman L."/>
            <person name="Luttink M.A."/>
            <person name="Daran-Lapujade P."/>
            <person name="Vongsangnak W."/>
            <person name="Nielsen J."/>
            <person name="Heijne W.H.M."/>
            <person name="Klaassen P."/>
            <person name="Platt D."/>
            <person name="Paddon C.J."/>
            <person name="Koetter P."/>
            <person name="van Ham R.C."/>
            <person name="Reinders M.J.T."/>
            <person name="Pronk J.T."/>
            <person name="de Ridder D."/>
            <person name="Daran J.-M."/>
        </authorList>
    </citation>
    <scope>NUCLEOTIDE SEQUENCE</scope>
    <source>
        <strain evidence="9">CEN.PK113-7D</strain>
    </source>
</reference>
<keyword evidence="7" id="KW-0175">Coiled coil</keyword>
<evidence type="ECO:0000256" key="3">
    <source>
        <dbReference type="ARBA" id="ARBA00022448"/>
    </source>
</evidence>
<dbReference type="GO" id="GO:0000813">
    <property type="term" value="C:ESCRT I complex"/>
    <property type="evidence" value="ECO:0007669"/>
    <property type="project" value="InterPro"/>
</dbReference>
<dbReference type="GO" id="GO:0072666">
    <property type="term" value="P:establishment of protein localization to vacuole"/>
    <property type="evidence" value="ECO:0007669"/>
    <property type="project" value="UniProtKB-ARBA"/>
</dbReference>
<dbReference type="GO" id="GO:0006886">
    <property type="term" value="P:intracellular protein transport"/>
    <property type="evidence" value="ECO:0007669"/>
    <property type="project" value="UniProtKB-ARBA"/>
</dbReference>
<dbReference type="FunFam" id="1.10.287.660:FF:000011">
    <property type="entry name" value="Protein SRN2"/>
    <property type="match status" value="1"/>
</dbReference>
<dbReference type="PROSITE" id="PS51314">
    <property type="entry name" value="VPS37_C"/>
    <property type="match status" value="1"/>
</dbReference>
<evidence type="ECO:0000256" key="1">
    <source>
        <dbReference type="ARBA" id="ARBA00004177"/>
    </source>
</evidence>
<gene>
    <name evidence="9" type="ORF">CENPK1137D_507</name>
</gene>